<evidence type="ECO:0000313" key="2">
    <source>
        <dbReference type="Proteomes" id="UP000324222"/>
    </source>
</evidence>
<dbReference type="AlphaFoldDB" id="A0A5B7HLR4"/>
<protein>
    <submittedName>
        <fullName evidence="1">Uncharacterized protein</fullName>
    </submittedName>
</protein>
<name>A0A5B7HLR4_PORTR</name>
<dbReference type="EMBL" id="VSRR010032311">
    <property type="protein sequence ID" value="MPC71113.1"/>
    <property type="molecule type" value="Genomic_DNA"/>
</dbReference>
<comment type="caution">
    <text evidence="1">The sequence shown here is derived from an EMBL/GenBank/DDBJ whole genome shotgun (WGS) entry which is preliminary data.</text>
</comment>
<proteinExistence type="predicted"/>
<organism evidence="1 2">
    <name type="scientific">Portunus trituberculatus</name>
    <name type="common">Swimming crab</name>
    <name type="synonym">Neptunus trituberculatus</name>
    <dbReference type="NCBI Taxonomy" id="210409"/>
    <lineage>
        <taxon>Eukaryota</taxon>
        <taxon>Metazoa</taxon>
        <taxon>Ecdysozoa</taxon>
        <taxon>Arthropoda</taxon>
        <taxon>Crustacea</taxon>
        <taxon>Multicrustacea</taxon>
        <taxon>Malacostraca</taxon>
        <taxon>Eumalacostraca</taxon>
        <taxon>Eucarida</taxon>
        <taxon>Decapoda</taxon>
        <taxon>Pleocyemata</taxon>
        <taxon>Brachyura</taxon>
        <taxon>Eubrachyura</taxon>
        <taxon>Portunoidea</taxon>
        <taxon>Portunidae</taxon>
        <taxon>Portuninae</taxon>
        <taxon>Portunus</taxon>
    </lineage>
</organism>
<keyword evidence="2" id="KW-1185">Reference proteome</keyword>
<accession>A0A5B7HLR4</accession>
<sequence length="163" mass="18164">MPRRRRRRRRRTKRKRRSCTRIPFGPDGLGCTSWCYAVLRCGAVLSVSSIYCSRNVDGASAPFLRHECLMDRRSWRGRLGGQEIAIIAHETLNHVPPFPRGVRGARGTTRQGAPRSPDARPLFLLMPREAEIVPLCCCLTASLLLATMRARLAGRGRARGGAA</sequence>
<reference evidence="1 2" key="1">
    <citation type="submission" date="2019-05" db="EMBL/GenBank/DDBJ databases">
        <title>Another draft genome of Portunus trituberculatus and its Hox gene families provides insights of decapod evolution.</title>
        <authorList>
            <person name="Jeong J.-H."/>
            <person name="Song I."/>
            <person name="Kim S."/>
            <person name="Choi T."/>
            <person name="Kim D."/>
            <person name="Ryu S."/>
            <person name="Kim W."/>
        </authorList>
    </citation>
    <scope>NUCLEOTIDE SEQUENCE [LARGE SCALE GENOMIC DNA]</scope>
    <source>
        <tissue evidence="1">Muscle</tissue>
    </source>
</reference>
<gene>
    <name evidence="1" type="ORF">E2C01_065382</name>
</gene>
<dbReference type="Proteomes" id="UP000324222">
    <property type="component" value="Unassembled WGS sequence"/>
</dbReference>
<evidence type="ECO:0000313" key="1">
    <source>
        <dbReference type="EMBL" id="MPC71113.1"/>
    </source>
</evidence>